<dbReference type="OrthoDB" id="2706791at2"/>
<keyword evidence="2" id="KW-1185">Reference proteome</keyword>
<dbReference type="AlphaFoldDB" id="A0A0C2VSB3"/>
<organism evidence="1 2">
    <name type="scientific">Jeotgalibacillus soli</name>
    <dbReference type="NCBI Taxonomy" id="889306"/>
    <lineage>
        <taxon>Bacteria</taxon>
        <taxon>Bacillati</taxon>
        <taxon>Bacillota</taxon>
        <taxon>Bacilli</taxon>
        <taxon>Bacillales</taxon>
        <taxon>Caryophanaceae</taxon>
        <taxon>Jeotgalibacillus</taxon>
    </lineage>
</organism>
<sequence>MILTSGKQILKAFGFDADEEPKSIYPFSPVYYMESDRVVYIIKRTQKPLGLANGLMNYLKALKEAGVNIVAPVHMLKENLQVISEDVFAIYPFINGNEYSGEDDEIIESKAWVNVLEHIYLDEVMWLMAEKEDW</sequence>
<comment type="caution">
    <text evidence="1">The sequence shown here is derived from an EMBL/GenBank/DDBJ whole genome shotgun (WGS) entry which is preliminary data.</text>
</comment>
<reference evidence="1 2" key="1">
    <citation type="submission" date="2015-01" db="EMBL/GenBank/DDBJ databases">
        <title>Genome sequencing of Jeotgalibacillus soli.</title>
        <authorList>
            <person name="Goh K.M."/>
            <person name="Chan K.-G."/>
            <person name="Yaakop A.S."/>
            <person name="Ee R."/>
            <person name="Gan H.M."/>
            <person name="Chan C.S."/>
        </authorList>
    </citation>
    <scope>NUCLEOTIDE SEQUENCE [LARGE SCALE GENOMIC DNA]</scope>
    <source>
        <strain evidence="1 2">P9</strain>
    </source>
</reference>
<name>A0A0C2VSB3_9BACL</name>
<proteinExistence type="predicted"/>
<protein>
    <submittedName>
        <fullName evidence="1">Uncharacterized protein</fullName>
    </submittedName>
</protein>
<evidence type="ECO:0000313" key="1">
    <source>
        <dbReference type="EMBL" id="KIL51817.1"/>
    </source>
</evidence>
<dbReference type="STRING" id="889306.KP78_01870"/>
<gene>
    <name evidence="1" type="ORF">KP78_01870</name>
</gene>
<dbReference type="Proteomes" id="UP000031938">
    <property type="component" value="Unassembled WGS sequence"/>
</dbReference>
<dbReference type="EMBL" id="JXRP01000006">
    <property type="protein sequence ID" value="KIL51817.1"/>
    <property type="molecule type" value="Genomic_DNA"/>
</dbReference>
<evidence type="ECO:0000313" key="2">
    <source>
        <dbReference type="Proteomes" id="UP000031938"/>
    </source>
</evidence>
<dbReference type="PATRIC" id="fig|889306.3.peg.189"/>
<accession>A0A0C2VSB3</accession>